<comment type="caution">
    <text evidence="1">The sequence shown here is derived from an EMBL/GenBank/DDBJ whole genome shotgun (WGS) entry which is preliminary data.</text>
</comment>
<evidence type="ECO:0000313" key="1">
    <source>
        <dbReference type="EMBL" id="CAI6357028.1"/>
    </source>
</evidence>
<reference evidence="1 2" key="1">
    <citation type="submission" date="2023-01" db="EMBL/GenBank/DDBJ databases">
        <authorList>
            <person name="Whitehead M."/>
        </authorList>
    </citation>
    <scope>NUCLEOTIDE SEQUENCE [LARGE SCALE GENOMIC DNA]</scope>
</reference>
<keyword evidence="2" id="KW-1185">Reference proteome</keyword>
<name>A0AAV0WMQ0_9HEMI</name>
<gene>
    <name evidence="1" type="ORF">MEUPH1_LOCUS12700</name>
</gene>
<accession>A0AAV0WMQ0</accession>
<dbReference type="EMBL" id="CARXXK010000002">
    <property type="protein sequence ID" value="CAI6357028.1"/>
    <property type="molecule type" value="Genomic_DNA"/>
</dbReference>
<dbReference type="AlphaFoldDB" id="A0AAV0WMQ0"/>
<protein>
    <submittedName>
        <fullName evidence="1">Uncharacterized protein</fullName>
    </submittedName>
</protein>
<organism evidence="1 2">
    <name type="scientific">Macrosiphum euphorbiae</name>
    <name type="common">potato aphid</name>
    <dbReference type="NCBI Taxonomy" id="13131"/>
    <lineage>
        <taxon>Eukaryota</taxon>
        <taxon>Metazoa</taxon>
        <taxon>Ecdysozoa</taxon>
        <taxon>Arthropoda</taxon>
        <taxon>Hexapoda</taxon>
        <taxon>Insecta</taxon>
        <taxon>Pterygota</taxon>
        <taxon>Neoptera</taxon>
        <taxon>Paraneoptera</taxon>
        <taxon>Hemiptera</taxon>
        <taxon>Sternorrhyncha</taxon>
        <taxon>Aphidomorpha</taxon>
        <taxon>Aphidoidea</taxon>
        <taxon>Aphididae</taxon>
        <taxon>Macrosiphini</taxon>
        <taxon>Macrosiphum</taxon>
    </lineage>
</organism>
<sequence length="87" mass="10102">MLTQKQSTIAIEHLINVWVHIKELEQKEIEFVGSTKSQTIEGNDNDLTPMDYSDELETFLQEKDNDCFLGSNSYCLLIEPVCHLKIW</sequence>
<proteinExistence type="predicted"/>
<evidence type="ECO:0000313" key="2">
    <source>
        <dbReference type="Proteomes" id="UP001160148"/>
    </source>
</evidence>
<dbReference type="Proteomes" id="UP001160148">
    <property type="component" value="Unassembled WGS sequence"/>
</dbReference>